<keyword evidence="5" id="KW-0503">Monooxygenase</keyword>
<comment type="cofactor">
    <cofactor evidence="1">
        <name>FAD</name>
        <dbReference type="ChEBI" id="CHEBI:57692"/>
    </cofactor>
</comment>
<organism evidence="7 8">
    <name type="scientific">Phytohabitans rumicis</name>
    <dbReference type="NCBI Taxonomy" id="1076125"/>
    <lineage>
        <taxon>Bacteria</taxon>
        <taxon>Bacillati</taxon>
        <taxon>Actinomycetota</taxon>
        <taxon>Actinomycetes</taxon>
        <taxon>Micromonosporales</taxon>
        <taxon>Micromonosporaceae</taxon>
    </lineage>
</organism>
<dbReference type="PANTHER" id="PTHR13789:SF318">
    <property type="entry name" value="GERANYLGERANYL DIPHOSPHATE REDUCTASE"/>
    <property type="match status" value="1"/>
</dbReference>
<dbReference type="Pfam" id="PF01494">
    <property type="entry name" value="FAD_binding_3"/>
    <property type="match status" value="2"/>
</dbReference>
<dbReference type="InterPro" id="IPR002938">
    <property type="entry name" value="FAD-bd"/>
</dbReference>
<reference evidence="7 8" key="2">
    <citation type="submission" date="2020-03" db="EMBL/GenBank/DDBJ databases">
        <authorList>
            <person name="Ichikawa N."/>
            <person name="Kimura A."/>
            <person name="Kitahashi Y."/>
            <person name="Uohara A."/>
        </authorList>
    </citation>
    <scope>NUCLEOTIDE SEQUENCE [LARGE SCALE GENOMIC DNA]</scope>
    <source>
        <strain evidence="7 8">NBRC 108638</strain>
    </source>
</reference>
<evidence type="ECO:0000313" key="8">
    <source>
        <dbReference type="Proteomes" id="UP000482960"/>
    </source>
</evidence>
<dbReference type="AlphaFoldDB" id="A0A6V8KN34"/>
<keyword evidence="4" id="KW-0560">Oxidoreductase</keyword>
<dbReference type="SUPFAM" id="SSF54373">
    <property type="entry name" value="FAD-linked reductases, C-terminal domain"/>
    <property type="match status" value="1"/>
</dbReference>
<evidence type="ECO:0000256" key="1">
    <source>
        <dbReference type="ARBA" id="ARBA00001974"/>
    </source>
</evidence>
<dbReference type="GO" id="GO:0071949">
    <property type="term" value="F:FAD binding"/>
    <property type="evidence" value="ECO:0007669"/>
    <property type="project" value="InterPro"/>
</dbReference>
<dbReference type="PANTHER" id="PTHR13789">
    <property type="entry name" value="MONOOXYGENASE"/>
    <property type="match status" value="1"/>
</dbReference>
<sequence>MTNVRVAVVGAGIAGLSAAAFLARVGVRCDVFEQADPPDEAGAGIQLSPNATRLLHRAGLAAHLAATAVRPAAIELRRWASNEVIGRTRLGAACESSYGAPYYTTHRADLHRGLLDLVARGSTVHFGRRCVGVLERPGRVELRFADGSDGAADLVIGADGIHSTVRAVLAPGRSRPTGLAVHRGPVPGTASRVRVWLGPGRHVVCYPVAEKRLNVVAVTPAGDADLATAYEGWHEEVRELLAAGPLTTRPLTERDPLPRRRTRRIAMVGDAAHPLLPFGAQGANQAVEDAAALAACLRTPGSGGVAAALLRYERVRLPRLARVAGLVADNAAALHLPDGAAQRWRDRTMRGREGLRARAWLYGYDAEAAVLAPARHRQGAAR</sequence>
<evidence type="ECO:0000256" key="3">
    <source>
        <dbReference type="ARBA" id="ARBA00022827"/>
    </source>
</evidence>
<dbReference type="GO" id="GO:0004497">
    <property type="term" value="F:monooxygenase activity"/>
    <property type="evidence" value="ECO:0007669"/>
    <property type="project" value="UniProtKB-KW"/>
</dbReference>
<evidence type="ECO:0000256" key="4">
    <source>
        <dbReference type="ARBA" id="ARBA00023002"/>
    </source>
</evidence>
<evidence type="ECO:0000256" key="2">
    <source>
        <dbReference type="ARBA" id="ARBA00022630"/>
    </source>
</evidence>
<evidence type="ECO:0000259" key="6">
    <source>
        <dbReference type="Pfam" id="PF01494"/>
    </source>
</evidence>
<reference evidence="7 8" key="1">
    <citation type="submission" date="2020-03" db="EMBL/GenBank/DDBJ databases">
        <title>Whole genome shotgun sequence of Phytohabitans rumicis NBRC 108638.</title>
        <authorList>
            <person name="Komaki H."/>
            <person name="Tamura T."/>
        </authorList>
    </citation>
    <scope>NUCLEOTIDE SEQUENCE [LARGE SCALE GENOMIC DNA]</scope>
    <source>
        <strain evidence="7 8">NBRC 108638</strain>
    </source>
</reference>
<gene>
    <name evidence="7" type="ORF">Prum_002240</name>
</gene>
<evidence type="ECO:0000256" key="5">
    <source>
        <dbReference type="ARBA" id="ARBA00023033"/>
    </source>
</evidence>
<keyword evidence="3" id="KW-0274">FAD</keyword>
<dbReference type="EMBL" id="BLPG01000001">
    <property type="protein sequence ID" value="GFJ86582.1"/>
    <property type="molecule type" value="Genomic_DNA"/>
</dbReference>
<feature type="domain" description="FAD-binding" evidence="6">
    <location>
        <begin position="261"/>
        <end position="323"/>
    </location>
</feature>
<dbReference type="RefSeq" id="WP_173073153.1">
    <property type="nucleotide sequence ID" value="NZ_BAABJB010000030.1"/>
</dbReference>
<dbReference type="PRINTS" id="PR00420">
    <property type="entry name" value="RNGMNOXGNASE"/>
</dbReference>
<keyword evidence="2" id="KW-0285">Flavoprotein</keyword>
<dbReference type="Gene3D" id="3.50.50.60">
    <property type="entry name" value="FAD/NAD(P)-binding domain"/>
    <property type="match status" value="1"/>
</dbReference>
<proteinExistence type="predicted"/>
<dbReference type="Proteomes" id="UP000482960">
    <property type="component" value="Unassembled WGS sequence"/>
</dbReference>
<keyword evidence="8" id="KW-1185">Reference proteome</keyword>
<dbReference type="SUPFAM" id="SSF51905">
    <property type="entry name" value="FAD/NAD(P)-binding domain"/>
    <property type="match status" value="1"/>
</dbReference>
<evidence type="ECO:0000313" key="7">
    <source>
        <dbReference type="EMBL" id="GFJ86582.1"/>
    </source>
</evidence>
<accession>A0A6V8KN34</accession>
<name>A0A6V8KN34_9ACTN</name>
<feature type="domain" description="FAD-binding" evidence="6">
    <location>
        <begin position="4"/>
        <end position="223"/>
    </location>
</feature>
<dbReference type="InterPro" id="IPR036188">
    <property type="entry name" value="FAD/NAD-bd_sf"/>
</dbReference>
<dbReference type="InterPro" id="IPR050493">
    <property type="entry name" value="FAD-dep_Monooxygenase_BioMet"/>
</dbReference>
<comment type="caution">
    <text evidence="7">The sequence shown here is derived from an EMBL/GenBank/DDBJ whole genome shotgun (WGS) entry which is preliminary data.</text>
</comment>
<protein>
    <submittedName>
        <fullName evidence="7">Salicylate hydroxylase</fullName>
    </submittedName>
</protein>